<name>A0A4Y8ITJ1_9BACI</name>
<protein>
    <submittedName>
        <fullName evidence="2">VOC family protein</fullName>
    </submittedName>
</protein>
<feature type="domain" description="VOC" evidence="1">
    <location>
        <begin position="7"/>
        <end position="128"/>
    </location>
</feature>
<dbReference type="PROSITE" id="PS51819">
    <property type="entry name" value="VOC"/>
    <property type="match status" value="1"/>
</dbReference>
<organism evidence="2 3">
    <name type="scientific">Filobacillus milosensis</name>
    <dbReference type="NCBI Taxonomy" id="94137"/>
    <lineage>
        <taxon>Bacteria</taxon>
        <taxon>Bacillati</taxon>
        <taxon>Bacillota</taxon>
        <taxon>Bacilli</taxon>
        <taxon>Bacillales</taxon>
        <taxon>Bacillaceae</taxon>
        <taxon>Filobacillus</taxon>
    </lineage>
</organism>
<evidence type="ECO:0000313" key="2">
    <source>
        <dbReference type="EMBL" id="TFB24236.1"/>
    </source>
</evidence>
<dbReference type="EMBL" id="SOPW01000002">
    <property type="protein sequence ID" value="TFB24236.1"/>
    <property type="molecule type" value="Genomic_DNA"/>
</dbReference>
<accession>A0A4Y8ITJ1</accession>
<dbReference type="InterPro" id="IPR037523">
    <property type="entry name" value="VOC_core"/>
</dbReference>
<dbReference type="Proteomes" id="UP000297975">
    <property type="component" value="Unassembled WGS sequence"/>
</dbReference>
<keyword evidence="3" id="KW-1185">Reference proteome</keyword>
<dbReference type="CDD" id="cd06587">
    <property type="entry name" value="VOC"/>
    <property type="match status" value="1"/>
</dbReference>
<dbReference type="AlphaFoldDB" id="A0A4Y8ITJ1"/>
<evidence type="ECO:0000259" key="1">
    <source>
        <dbReference type="PROSITE" id="PS51819"/>
    </source>
</evidence>
<dbReference type="OrthoDB" id="291991at2"/>
<dbReference type="InterPro" id="IPR004360">
    <property type="entry name" value="Glyas_Fos-R_dOase_dom"/>
</dbReference>
<proteinExistence type="predicted"/>
<sequence>MSSFISHIGTVEIPVSNLKNSIKFYTKVLEVEVIFEGEKNAMLSFNKKGVPTIFLVETDKIEGVSFHNTNSDVEHTVIDFYTESLEDFRYWLTEQDVEVGPLNVHPENGMGGFGFKDPDGNKLSVTNVLHKYQ</sequence>
<comment type="caution">
    <text evidence="2">The sequence shown here is derived from an EMBL/GenBank/DDBJ whole genome shotgun (WGS) entry which is preliminary data.</text>
</comment>
<dbReference type="Pfam" id="PF00903">
    <property type="entry name" value="Glyoxalase"/>
    <property type="match status" value="1"/>
</dbReference>
<gene>
    <name evidence="2" type="ORF">E3U55_01675</name>
</gene>
<dbReference type="SUPFAM" id="SSF54593">
    <property type="entry name" value="Glyoxalase/Bleomycin resistance protein/Dihydroxybiphenyl dioxygenase"/>
    <property type="match status" value="1"/>
</dbReference>
<dbReference type="RefSeq" id="WP_134338594.1">
    <property type="nucleotide sequence ID" value="NZ_SOPW01000002.1"/>
</dbReference>
<reference evidence="2 3" key="1">
    <citation type="submission" date="2019-03" db="EMBL/GenBank/DDBJ databases">
        <authorList>
            <person name="He R.-H."/>
        </authorList>
    </citation>
    <scope>NUCLEOTIDE SEQUENCE [LARGE SCALE GENOMIC DNA]</scope>
    <source>
        <strain evidence="3">SH 714</strain>
    </source>
</reference>
<dbReference type="Gene3D" id="3.10.180.10">
    <property type="entry name" value="2,3-Dihydroxybiphenyl 1,2-Dioxygenase, domain 1"/>
    <property type="match status" value="1"/>
</dbReference>
<dbReference type="InterPro" id="IPR029068">
    <property type="entry name" value="Glyas_Bleomycin-R_OHBP_Dase"/>
</dbReference>
<evidence type="ECO:0000313" key="3">
    <source>
        <dbReference type="Proteomes" id="UP000297975"/>
    </source>
</evidence>